<dbReference type="GO" id="GO:0005783">
    <property type="term" value="C:endoplasmic reticulum"/>
    <property type="evidence" value="ECO:0007669"/>
    <property type="project" value="UniProtKB-SubCell"/>
</dbReference>
<evidence type="ECO:0000256" key="9">
    <source>
        <dbReference type="PIRNR" id="PIRNR038922"/>
    </source>
</evidence>
<dbReference type="InterPro" id="IPR011990">
    <property type="entry name" value="TPR-like_helical_dom_sf"/>
</dbReference>
<dbReference type="GO" id="GO:0043022">
    <property type="term" value="F:ribosome binding"/>
    <property type="evidence" value="ECO:0007669"/>
    <property type="project" value="TreeGrafter"/>
</dbReference>
<evidence type="ECO:0000259" key="11">
    <source>
        <dbReference type="Pfam" id="PF08492"/>
    </source>
</evidence>
<dbReference type="Pfam" id="PF17004">
    <property type="entry name" value="SRP_TPR_like"/>
    <property type="match status" value="1"/>
</dbReference>
<proteinExistence type="inferred from homology"/>
<feature type="domain" description="Signal recognition particle SRP72 subunit RNA-binding" evidence="11">
    <location>
        <begin position="556"/>
        <end position="603"/>
    </location>
</feature>
<keyword evidence="13" id="KW-1185">Reference proteome</keyword>
<dbReference type="InterPro" id="IPR031545">
    <property type="entry name" value="SRP72_TPR-like"/>
</dbReference>
<dbReference type="EMBL" id="CVMT01000001">
    <property type="protein sequence ID" value="CRG83120.1"/>
    <property type="molecule type" value="Genomic_DNA"/>
</dbReference>
<dbReference type="GO" id="GO:0008312">
    <property type="term" value="F:7S RNA binding"/>
    <property type="evidence" value="ECO:0007669"/>
    <property type="project" value="InterPro"/>
</dbReference>
<comment type="subcellular location">
    <subcellularLocation>
        <location evidence="2 9">Cytoplasm</location>
    </subcellularLocation>
    <subcellularLocation>
        <location evidence="1">Endoplasmic reticulum</location>
    </subcellularLocation>
</comment>
<feature type="compositionally biased region" description="Basic and acidic residues" evidence="10">
    <location>
        <begin position="577"/>
        <end position="600"/>
    </location>
</feature>
<keyword evidence="8 9" id="KW-0687">Ribonucleoprotein</keyword>
<organism evidence="12 13">
    <name type="scientific">Talaromyces islandicus</name>
    <name type="common">Penicillium islandicum</name>
    <dbReference type="NCBI Taxonomy" id="28573"/>
    <lineage>
        <taxon>Eukaryota</taxon>
        <taxon>Fungi</taxon>
        <taxon>Dikarya</taxon>
        <taxon>Ascomycota</taxon>
        <taxon>Pezizomycotina</taxon>
        <taxon>Eurotiomycetes</taxon>
        <taxon>Eurotiomycetidae</taxon>
        <taxon>Eurotiales</taxon>
        <taxon>Trichocomaceae</taxon>
        <taxon>Talaromyces</taxon>
        <taxon>Talaromyces sect. Islandici</taxon>
    </lineage>
</organism>
<comment type="function">
    <text evidence="9">Component of the signal recognition particle (SRP) complex, a ribonucleoprotein complex that mediates the cotranslational targeting of secretory and membrane proteins to the endoplasmic reticulum (ER).</text>
</comment>
<protein>
    <recommendedName>
        <fullName evidence="4 9">Signal recognition particle subunit SRP72</fullName>
    </recommendedName>
</protein>
<evidence type="ECO:0000256" key="8">
    <source>
        <dbReference type="ARBA" id="ARBA00023274"/>
    </source>
</evidence>
<feature type="compositionally biased region" description="Basic residues" evidence="10">
    <location>
        <begin position="601"/>
        <end position="610"/>
    </location>
</feature>
<dbReference type="Gene3D" id="1.25.40.10">
    <property type="entry name" value="Tetratricopeptide repeat domain"/>
    <property type="match status" value="1"/>
</dbReference>
<sequence length="655" mass="72338">MSAATVQSLSQLLQRSSIEEHDEVLKACNAALKKSKTDLHAQHAKVVALLKLDRYEDSLRVLEEAGDTLKAKAPIEYAYALYKCGRLSEAAEIAASSATGRGAKHVEAQANYRAEKFASVATIYESLAGNEAELGNEYNDLRINTWAAHAQRLWQREGDLSQIRKPTREDLEAFETAYNAACASIARGDLKQGEILLKRAKELCKTSEYLSPEDKASELLPINIQQLYTLLRQGKHESAEEVAQEISINEDIDLSTKKIAQNNISILQQQNTNPYQLHKLFHDAPEPSESDKLFKFQSSALDGNSHALDLEVQKSDGVIRSTTKALTQLPYPSVDPDVNLLSIYNAAARVQDKTGHQAIQELRSLLARRPKDIGLVLTIVQLYVGEGNTTSAINALENTIHLLEESISEADQEIRYNPGLVSVLIALYQREGRKAHVKAELAKAASYWRQKPAQPTSLLRAAASQLLHSSDPADLAISQQLFGAIHSKNPADKFAIAGYVASYATTDLAKVKKELDILPKVQDLVPDDVDVAALENAGVPQSQASLAANAAVLAGARKRAAKDQNARAKKRIRKSRLPKDYDPSKPPDAERWLPLRDRSTYRPKGRKGKQRAAERTQGFVVTEKDEAALQQQQQQQQQQQKTASNASKKKKKGKR</sequence>
<dbReference type="GO" id="GO:0005786">
    <property type="term" value="C:signal recognition particle, endoplasmic reticulum targeting"/>
    <property type="evidence" value="ECO:0007669"/>
    <property type="project" value="UniProtKB-UniRule"/>
</dbReference>
<keyword evidence="6" id="KW-0256">Endoplasmic reticulum</keyword>
<name>A0A0U1LLB6_TALIS</name>
<dbReference type="STRING" id="28573.A0A0U1LLB6"/>
<dbReference type="AlphaFoldDB" id="A0A0U1LLB6"/>
<evidence type="ECO:0000256" key="1">
    <source>
        <dbReference type="ARBA" id="ARBA00004240"/>
    </source>
</evidence>
<evidence type="ECO:0000256" key="2">
    <source>
        <dbReference type="ARBA" id="ARBA00004496"/>
    </source>
</evidence>
<dbReference type="Pfam" id="PF08492">
    <property type="entry name" value="SRP72"/>
    <property type="match status" value="1"/>
</dbReference>
<keyword evidence="5 9" id="KW-0963">Cytoplasm</keyword>
<dbReference type="GO" id="GO:0006614">
    <property type="term" value="P:SRP-dependent cotranslational protein targeting to membrane"/>
    <property type="evidence" value="ECO:0007669"/>
    <property type="project" value="UniProtKB-UniRule"/>
</dbReference>
<reference evidence="12 13" key="1">
    <citation type="submission" date="2015-04" db="EMBL/GenBank/DDBJ databases">
        <authorList>
            <person name="Syromyatnikov M.Y."/>
            <person name="Popov V.N."/>
        </authorList>
    </citation>
    <scope>NUCLEOTIDE SEQUENCE [LARGE SCALE GENOMIC DNA]</scope>
    <source>
        <strain evidence="12">WF-38-12</strain>
    </source>
</reference>
<dbReference type="PANTHER" id="PTHR14094:SF9">
    <property type="entry name" value="SIGNAL RECOGNITION PARTICLE SUBUNIT SRP72"/>
    <property type="match status" value="1"/>
</dbReference>
<evidence type="ECO:0000256" key="7">
    <source>
        <dbReference type="ARBA" id="ARBA00023135"/>
    </source>
</evidence>
<evidence type="ECO:0000313" key="13">
    <source>
        <dbReference type="Proteomes" id="UP000054383"/>
    </source>
</evidence>
<evidence type="ECO:0000256" key="4">
    <source>
        <dbReference type="ARBA" id="ARBA00018350"/>
    </source>
</evidence>
<keyword evidence="7 9" id="KW-0733">Signal recognition particle</keyword>
<dbReference type="FunFam" id="1.25.40.10:FF:000512">
    <property type="entry name" value="Signal recognition particle subunit SRP72"/>
    <property type="match status" value="1"/>
</dbReference>
<evidence type="ECO:0000256" key="3">
    <source>
        <dbReference type="ARBA" id="ARBA00007676"/>
    </source>
</evidence>
<feature type="region of interest" description="Disordered" evidence="10">
    <location>
        <begin position="559"/>
        <end position="655"/>
    </location>
</feature>
<dbReference type="PIRSF" id="PIRSF038922">
    <property type="entry name" value="SRP72"/>
    <property type="match status" value="1"/>
</dbReference>
<comment type="similarity">
    <text evidence="3 9">Belongs to the SRP72 family.</text>
</comment>
<evidence type="ECO:0000256" key="5">
    <source>
        <dbReference type="ARBA" id="ARBA00022490"/>
    </source>
</evidence>
<dbReference type="OrthoDB" id="5421607at2759"/>
<dbReference type="OMA" id="NDMKVLA"/>
<gene>
    <name evidence="12" type="ORF">PISL3812_00468</name>
</gene>
<dbReference type="SUPFAM" id="SSF48452">
    <property type="entry name" value="TPR-like"/>
    <property type="match status" value="1"/>
</dbReference>
<feature type="compositionally biased region" description="Low complexity" evidence="10">
    <location>
        <begin position="630"/>
        <end position="640"/>
    </location>
</feature>
<evidence type="ECO:0000256" key="10">
    <source>
        <dbReference type="SAM" id="MobiDB-lite"/>
    </source>
</evidence>
<dbReference type="InterPro" id="IPR013699">
    <property type="entry name" value="Signal_recog_part_SRP72_RNA-bd"/>
</dbReference>
<evidence type="ECO:0000256" key="6">
    <source>
        <dbReference type="ARBA" id="ARBA00022824"/>
    </source>
</evidence>
<dbReference type="PANTHER" id="PTHR14094">
    <property type="entry name" value="SIGNAL RECOGNITION PARTICLE 72"/>
    <property type="match status" value="1"/>
</dbReference>
<dbReference type="Proteomes" id="UP000054383">
    <property type="component" value="Unassembled WGS sequence"/>
</dbReference>
<dbReference type="InterPro" id="IPR026270">
    <property type="entry name" value="SRP72"/>
</dbReference>
<accession>A0A0U1LLB6</accession>
<feature type="compositionally biased region" description="Basic residues" evidence="10">
    <location>
        <begin position="567"/>
        <end position="576"/>
    </location>
</feature>
<evidence type="ECO:0000313" key="12">
    <source>
        <dbReference type="EMBL" id="CRG83120.1"/>
    </source>
</evidence>